<keyword evidence="1" id="KW-0472">Membrane</keyword>
<reference evidence="2 3" key="1">
    <citation type="submission" date="2016-10" db="EMBL/GenBank/DDBJ databases">
        <authorList>
            <person name="de Groot N.N."/>
        </authorList>
    </citation>
    <scope>NUCLEOTIDE SEQUENCE [LARGE SCALE GENOMIC DNA]</scope>
    <source>
        <strain evidence="2 3">DSM 25294</strain>
    </source>
</reference>
<feature type="transmembrane region" description="Helical" evidence="1">
    <location>
        <begin position="27"/>
        <end position="44"/>
    </location>
</feature>
<accession>A0A1G8TR02</accession>
<keyword evidence="1" id="KW-1133">Transmembrane helix</keyword>
<dbReference type="STRING" id="571298.SAMN04488026_101772"/>
<evidence type="ECO:0000313" key="2">
    <source>
        <dbReference type="EMBL" id="SDJ43972.1"/>
    </source>
</evidence>
<proteinExistence type="predicted"/>
<gene>
    <name evidence="2" type="ORF">SAMN04488026_101772</name>
</gene>
<evidence type="ECO:0008006" key="4">
    <source>
        <dbReference type="Google" id="ProtNLM"/>
    </source>
</evidence>
<evidence type="ECO:0000313" key="3">
    <source>
        <dbReference type="Proteomes" id="UP000199382"/>
    </source>
</evidence>
<dbReference type="EMBL" id="FNEK01000017">
    <property type="protein sequence ID" value="SDJ43972.1"/>
    <property type="molecule type" value="Genomic_DNA"/>
</dbReference>
<name>A0A1G8TR02_9RHOB</name>
<dbReference type="AlphaFoldDB" id="A0A1G8TR02"/>
<dbReference type="OrthoDB" id="7173339at2"/>
<dbReference type="RefSeq" id="WP_093154947.1">
    <property type="nucleotide sequence ID" value="NZ_FNEK01000017.1"/>
</dbReference>
<protein>
    <recommendedName>
        <fullName evidence="4">Tetratricopeptide repeat-like domain-containing protein</fullName>
    </recommendedName>
</protein>
<sequence>MSEADSFIDEVNEEVRREKLFRTFRKYGWIGILAVVIIVGGAAVNEYRKASALAAAEALGDSIIAALELPGAPARIGALGEIEASGQVETVIELLVAAEQTATDDPEAAVATLTPLASNPDIPAVYSDLAAFKIILLGGESVTPELRAQLLDRLATPGAPYRPLALEQQVLTLAANGETEAAIEAARALLQEPQLTRGLLDRVTQLMLALGAEIGDVAG</sequence>
<organism evidence="2 3">
    <name type="scientific">Aliiruegeria lutimaris</name>
    <dbReference type="NCBI Taxonomy" id="571298"/>
    <lineage>
        <taxon>Bacteria</taxon>
        <taxon>Pseudomonadati</taxon>
        <taxon>Pseudomonadota</taxon>
        <taxon>Alphaproteobacteria</taxon>
        <taxon>Rhodobacterales</taxon>
        <taxon>Roseobacteraceae</taxon>
        <taxon>Aliiruegeria</taxon>
    </lineage>
</organism>
<keyword evidence="3" id="KW-1185">Reference proteome</keyword>
<dbReference type="Proteomes" id="UP000199382">
    <property type="component" value="Unassembled WGS sequence"/>
</dbReference>
<evidence type="ECO:0000256" key="1">
    <source>
        <dbReference type="SAM" id="Phobius"/>
    </source>
</evidence>
<keyword evidence="1" id="KW-0812">Transmembrane</keyword>